<keyword evidence="9" id="KW-0594">Phospholipid biosynthesis</keyword>
<evidence type="ECO:0000256" key="4">
    <source>
        <dbReference type="ARBA" id="ARBA00022679"/>
    </source>
</evidence>
<comment type="similarity">
    <text evidence="2 12">Belongs to the CDP-alcohol phosphatidyltransferase class-I family.</text>
</comment>
<keyword evidence="4 12" id="KW-0808">Transferase</keyword>
<evidence type="ECO:0000256" key="5">
    <source>
        <dbReference type="ARBA" id="ARBA00022692"/>
    </source>
</evidence>
<reference evidence="14 15" key="1">
    <citation type="submission" date="2024-02" db="EMBL/GenBank/DDBJ databases">
        <title>Herpetosiphon gulosus NBRC 112829.</title>
        <authorList>
            <person name="Ichikawa N."/>
            <person name="Katano-Makiyama Y."/>
            <person name="Hidaka K."/>
        </authorList>
    </citation>
    <scope>NUCLEOTIDE SEQUENCE [LARGE SCALE GENOMIC DNA]</scope>
    <source>
        <strain evidence="14 15">NBRC 112829</strain>
    </source>
</reference>
<feature type="transmembrane region" description="Helical" evidence="13">
    <location>
        <begin position="199"/>
        <end position="221"/>
    </location>
</feature>
<evidence type="ECO:0000256" key="1">
    <source>
        <dbReference type="ARBA" id="ARBA00004141"/>
    </source>
</evidence>
<evidence type="ECO:0000256" key="13">
    <source>
        <dbReference type="SAM" id="Phobius"/>
    </source>
</evidence>
<evidence type="ECO:0000256" key="8">
    <source>
        <dbReference type="ARBA" id="ARBA00023136"/>
    </source>
</evidence>
<evidence type="ECO:0000256" key="6">
    <source>
        <dbReference type="ARBA" id="ARBA00022989"/>
    </source>
</evidence>
<dbReference type="PIRSF" id="PIRSF000847">
    <property type="entry name" value="Phos_ph_gly_syn"/>
    <property type="match status" value="1"/>
</dbReference>
<dbReference type="PANTHER" id="PTHR14269">
    <property type="entry name" value="CDP-DIACYLGLYCEROL--GLYCEROL-3-PHOSPHATE 3-PHOSPHATIDYLTRANSFERASE-RELATED"/>
    <property type="match status" value="1"/>
</dbReference>
<name>A0ABP9X2F0_9CHLR</name>
<organism evidence="14 15">
    <name type="scientific">Herpetosiphon gulosus</name>
    <dbReference type="NCBI Taxonomy" id="1973496"/>
    <lineage>
        <taxon>Bacteria</taxon>
        <taxon>Bacillati</taxon>
        <taxon>Chloroflexota</taxon>
        <taxon>Chloroflexia</taxon>
        <taxon>Herpetosiphonales</taxon>
        <taxon>Herpetosiphonaceae</taxon>
        <taxon>Herpetosiphon</taxon>
    </lineage>
</organism>
<keyword evidence="8 13" id="KW-0472">Membrane</keyword>
<feature type="transmembrane region" description="Helical" evidence="13">
    <location>
        <begin position="161"/>
        <end position="179"/>
    </location>
</feature>
<feature type="transmembrane region" description="Helical" evidence="13">
    <location>
        <begin position="68"/>
        <end position="89"/>
    </location>
</feature>
<evidence type="ECO:0000256" key="10">
    <source>
        <dbReference type="ARBA" id="ARBA00023264"/>
    </source>
</evidence>
<protein>
    <recommendedName>
        <fullName evidence="11">CDP-diacylglycerol--glycerol-3-phosphate 3-phosphatidyltransferase</fullName>
        <ecNumber evidence="11">2.7.8.5</ecNumber>
    </recommendedName>
</protein>
<dbReference type="Gene3D" id="1.20.120.1760">
    <property type="match status" value="1"/>
</dbReference>
<keyword evidence="6 13" id="KW-1133">Transmembrane helix</keyword>
<evidence type="ECO:0000256" key="2">
    <source>
        <dbReference type="ARBA" id="ARBA00010441"/>
    </source>
</evidence>
<accession>A0ABP9X2F0</accession>
<comment type="caution">
    <text evidence="14">The sequence shown here is derived from an EMBL/GenBank/DDBJ whole genome shotgun (WGS) entry which is preliminary data.</text>
</comment>
<dbReference type="PANTHER" id="PTHR14269:SF62">
    <property type="entry name" value="CDP-DIACYLGLYCEROL--GLYCEROL-3-PHOSPHATE 3-PHOSPHATIDYLTRANSFERASE 1, CHLOROPLASTIC"/>
    <property type="match status" value="1"/>
</dbReference>
<dbReference type="Pfam" id="PF01066">
    <property type="entry name" value="CDP-OH_P_transf"/>
    <property type="match status" value="1"/>
</dbReference>
<dbReference type="InterPro" id="IPR048254">
    <property type="entry name" value="CDP_ALCOHOL_P_TRANSF_CS"/>
</dbReference>
<evidence type="ECO:0000256" key="12">
    <source>
        <dbReference type="RuleBase" id="RU003750"/>
    </source>
</evidence>
<evidence type="ECO:0000256" key="11">
    <source>
        <dbReference type="NCBIfam" id="TIGR00560"/>
    </source>
</evidence>
<evidence type="ECO:0000256" key="7">
    <source>
        <dbReference type="ARBA" id="ARBA00023098"/>
    </source>
</evidence>
<keyword evidence="15" id="KW-1185">Reference proteome</keyword>
<dbReference type="EMBL" id="BAABRU010000012">
    <property type="protein sequence ID" value="GAA5529580.1"/>
    <property type="molecule type" value="Genomic_DNA"/>
</dbReference>
<gene>
    <name evidence="14" type="primary">pgsA</name>
    <name evidence="14" type="ORF">Hgul01_03392</name>
</gene>
<evidence type="ECO:0000256" key="3">
    <source>
        <dbReference type="ARBA" id="ARBA00022516"/>
    </source>
</evidence>
<keyword evidence="10" id="KW-1208">Phospholipid metabolism</keyword>
<dbReference type="InterPro" id="IPR000462">
    <property type="entry name" value="CDP-OH_P_trans"/>
</dbReference>
<keyword evidence="3" id="KW-0444">Lipid biosynthesis</keyword>
<dbReference type="NCBIfam" id="TIGR00560">
    <property type="entry name" value="pgsA"/>
    <property type="match status" value="1"/>
</dbReference>
<dbReference type="EC" id="2.7.8.5" evidence="11"/>
<dbReference type="PROSITE" id="PS00379">
    <property type="entry name" value="CDP_ALCOHOL_P_TRANSF"/>
    <property type="match status" value="1"/>
</dbReference>
<dbReference type="Proteomes" id="UP001428290">
    <property type="component" value="Unassembled WGS sequence"/>
</dbReference>
<evidence type="ECO:0000256" key="9">
    <source>
        <dbReference type="ARBA" id="ARBA00023209"/>
    </source>
</evidence>
<feature type="transmembrane region" description="Helical" evidence="13">
    <location>
        <begin position="109"/>
        <end position="134"/>
    </location>
</feature>
<evidence type="ECO:0000313" key="14">
    <source>
        <dbReference type="EMBL" id="GAA5529580.1"/>
    </source>
</evidence>
<comment type="subcellular location">
    <subcellularLocation>
        <location evidence="1">Membrane</location>
        <topology evidence="1">Multi-pass membrane protein</topology>
    </subcellularLocation>
</comment>
<evidence type="ECO:0000313" key="15">
    <source>
        <dbReference type="Proteomes" id="UP001428290"/>
    </source>
</evidence>
<dbReference type="InterPro" id="IPR043130">
    <property type="entry name" value="CDP-OH_PTrfase_TM_dom"/>
</dbReference>
<proteinExistence type="inferred from homology"/>
<dbReference type="InterPro" id="IPR004570">
    <property type="entry name" value="Phosphatidylglycerol_P_synth"/>
</dbReference>
<keyword evidence="7" id="KW-0443">Lipid metabolism</keyword>
<dbReference type="InterPro" id="IPR050324">
    <property type="entry name" value="CDP-alcohol_PTase-I"/>
</dbReference>
<sequence>MSNAPSSGQSPAPRFQRSKRPPLLRRKERAGRKPWVNPWNMANILSSIRIIATIPLLMLLLNDTAISYFWAFWFYVVVALTDMLDGQLARKYGWVSNLGIFLDLTADKIYTAGILVCLVATNLLDPWAAIIILVREFVVTGLRSLAASEGVVIPSGRWGKLKMIITIVALGWIMVRANLDRDGWFKLIDFAGGLTWLSHLSSIVLWLAVLLTIMSGVEYIWGARAIFRQPPRQKQD</sequence>
<feature type="transmembrane region" description="Helical" evidence="13">
    <location>
        <begin position="41"/>
        <end position="61"/>
    </location>
</feature>
<keyword evidence="5 13" id="KW-0812">Transmembrane</keyword>